<feature type="region of interest" description="Disordered" evidence="1">
    <location>
        <begin position="1"/>
        <end position="98"/>
    </location>
</feature>
<sequence>MSSPGTLASSRSPNTCRSGPEIRRPVQDFPSSKLGLVPAPLRPSKGGVGVPTRGAGSLPDKASMHNQYIRFPPPPPPPPPPSSSPSVTRLSHPSPPPFPLCPSPSILSRFTSSLLTSSPSSSISSLVLSSPSPVPPYQPFYTGLGSLGHNSFSGCILKETAPELRNSRVQRQFHRLIQALIHVTGIGNVSGSELLCG</sequence>
<evidence type="ECO:0000256" key="1">
    <source>
        <dbReference type="SAM" id="MobiDB-lite"/>
    </source>
</evidence>
<organism evidence="2 3">
    <name type="scientific">Pleuronectes platessa</name>
    <name type="common">European plaice</name>
    <dbReference type="NCBI Taxonomy" id="8262"/>
    <lineage>
        <taxon>Eukaryota</taxon>
        <taxon>Metazoa</taxon>
        <taxon>Chordata</taxon>
        <taxon>Craniata</taxon>
        <taxon>Vertebrata</taxon>
        <taxon>Euteleostomi</taxon>
        <taxon>Actinopterygii</taxon>
        <taxon>Neopterygii</taxon>
        <taxon>Teleostei</taxon>
        <taxon>Neoteleostei</taxon>
        <taxon>Acanthomorphata</taxon>
        <taxon>Carangaria</taxon>
        <taxon>Pleuronectiformes</taxon>
        <taxon>Pleuronectoidei</taxon>
        <taxon>Pleuronectidae</taxon>
        <taxon>Pleuronectes</taxon>
    </lineage>
</organism>
<feature type="compositionally biased region" description="Pro residues" evidence="1">
    <location>
        <begin position="71"/>
        <end position="83"/>
    </location>
</feature>
<feature type="compositionally biased region" description="Polar residues" evidence="1">
    <location>
        <begin position="1"/>
        <end position="17"/>
    </location>
</feature>
<keyword evidence="3" id="KW-1185">Reference proteome</keyword>
<protein>
    <submittedName>
        <fullName evidence="2">Uncharacterized protein</fullName>
    </submittedName>
</protein>
<evidence type="ECO:0000313" key="3">
    <source>
        <dbReference type="Proteomes" id="UP001153269"/>
    </source>
</evidence>
<accession>A0A9N7VH28</accession>
<proteinExistence type="predicted"/>
<dbReference type="AlphaFoldDB" id="A0A9N7VH28"/>
<gene>
    <name evidence="2" type="ORF">PLEPLA_LOCUS36958</name>
</gene>
<reference evidence="2" key="1">
    <citation type="submission" date="2020-03" db="EMBL/GenBank/DDBJ databases">
        <authorList>
            <person name="Weist P."/>
        </authorList>
    </citation>
    <scope>NUCLEOTIDE SEQUENCE</scope>
</reference>
<comment type="caution">
    <text evidence="2">The sequence shown here is derived from an EMBL/GenBank/DDBJ whole genome shotgun (WGS) entry which is preliminary data.</text>
</comment>
<dbReference type="EMBL" id="CADEAL010004009">
    <property type="protein sequence ID" value="CAB1449277.1"/>
    <property type="molecule type" value="Genomic_DNA"/>
</dbReference>
<dbReference type="Proteomes" id="UP001153269">
    <property type="component" value="Unassembled WGS sequence"/>
</dbReference>
<evidence type="ECO:0000313" key="2">
    <source>
        <dbReference type="EMBL" id="CAB1449277.1"/>
    </source>
</evidence>
<name>A0A9N7VH28_PLEPL</name>